<feature type="domain" description="PilZ" evidence="1">
    <location>
        <begin position="9"/>
        <end position="89"/>
    </location>
</feature>
<organism evidence="2">
    <name type="scientific">marine sediment metagenome</name>
    <dbReference type="NCBI Taxonomy" id="412755"/>
    <lineage>
        <taxon>unclassified sequences</taxon>
        <taxon>metagenomes</taxon>
        <taxon>ecological metagenomes</taxon>
    </lineage>
</organism>
<reference evidence="2" key="1">
    <citation type="journal article" date="2015" name="Nature">
        <title>Complex archaea that bridge the gap between prokaryotes and eukaryotes.</title>
        <authorList>
            <person name="Spang A."/>
            <person name="Saw J.H."/>
            <person name="Jorgensen S.L."/>
            <person name="Zaremba-Niedzwiedzka K."/>
            <person name="Martijn J."/>
            <person name="Lind A.E."/>
            <person name="van Eijk R."/>
            <person name="Schleper C."/>
            <person name="Guy L."/>
            <person name="Ettema T.J."/>
        </authorList>
    </citation>
    <scope>NUCLEOTIDE SEQUENCE</scope>
</reference>
<sequence>MKSTRSEERTEARGGVLYTVSSHDSEEKIYSGLIDNISESGACIYVQEHLEDSESIKVFFREISSAPKEAQVIWCARESNNLFKVGVRLEGQA</sequence>
<dbReference type="GO" id="GO:0035438">
    <property type="term" value="F:cyclic-di-GMP binding"/>
    <property type="evidence" value="ECO:0007669"/>
    <property type="project" value="InterPro"/>
</dbReference>
<protein>
    <recommendedName>
        <fullName evidence="1">PilZ domain-containing protein</fullName>
    </recommendedName>
</protein>
<gene>
    <name evidence="2" type="ORF">LCGC14_2304370</name>
</gene>
<dbReference type="Pfam" id="PF07238">
    <property type="entry name" value="PilZ"/>
    <property type="match status" value="1"/>
</dbReference>
<evidence type="ECO:0000259" key="1">
    <source>
        <dbReference type="Pfam" id="PF07238"/>
    </source>
</evidence>
<proteinExistence type="predicted"/>
<dbReference type="InterPro" id="IPR009875">
    <property type="entry name" value="PilZ_domain"/>
</dbReference>
<name>A0A0F9CMZ7_9ZZZZ</name>
<dbReference type="AlphaFoldDB" id="A0A0F9CMZ7"/>
<comment type="caution">
    <text evidence="2">The sequence shown here is derived from an EMBL/GenBank/DDBJ whole genome shotgun (WGS) entry which is preliminary data.</text>
</comment>
<accession>A0A0F9CMZ7</accession>
<evidence type="ECO:0000313" key="2">
    <source>
        <dbReference type="EMBL" id="KKL50549.1"/>
    </source>
</evidence>
<dbReference type="EMBL" id="LAZR01032557">
    <property type="protein sequence ID" value="KKL50549.1"/>
    <property type="molecule type" value="Genomic_DNA"/>
</dbReference>